<dbReference type="InterPro" id="IPR005561">
    <property type="entry name" value="ANTAR"/>
</dbReference>
<feature type="domain" description="ANTAR" evidence="3">
    <location>
        <begin position="92"/>
        <end position="162"/>
    </location>
</feature>
<proteinExistence type="predicted"/>
<dbReference type="Pfam" id="PF03861">
    <property type="entry name" value="ANTAR"/>
    <property type="match status" value="1"/>
</dbReference>
<dbReference type="InterPro" id="IPR029016">
    <property type="entry name" value="GAF-like_dom_sf"/>
</dbReference>
<name>A0ABR6BCG9_9PSEU</name>
<protein>
    <recommendedName>
        <fullName evidence="3">ANTAR domain-containing protein</fullName>
    </recommendedName>
</protein>
<keyword evidence="1" id="KW-0805">Transcription regulation</keyword>
<comment type="caution">
    <text evidence="4">The sequence shown here is derived from an EMBL/GenBank/DDBJ whole genome shotgun (WGS) entry which is preliminary data.</text>
</comment>
<sequence>MDGQRRDRLWQRVAERAGDRDFSGWAGGGVRCRADQISVDAVAIGTGLAAAFAFPLRGGAIQLGTLSLYRRLPGPLAQDELADAAVLAELATTALLTDAAEEAADQAEWIKQDNPGHYDAVNIATGMLAAQLHISMEDAFLRLRAHAFSHNRPLLEVAQDVLNRSLHFETPQE</sequence>
<keyword evidence="5" id="KW-1185">Reference proteome</keyword>
<evidence type="ECO:0000256" key="1">
    <source>
        <dbReference type="ARBA" id="ARBA00023015"/>
    </source>
</evidence>
<keyword evidence="2" id="KW-0804">Transcription</keyword>
<dbReference type="SMART" id="SM01012">
    <property type="entry name" value="ANTAR"/>
    <property type="match status" value="1"/>
</dbReference>
<evidence type="ECO:0000259" key="3">
    <source>
        <dbReference type="SMART" id="SM01012"/>
    </source>
</evidence>
<dbReference type="Gene3D" id="3.30.450.40">
    <property type="match status" value="1"/>
</dbReference>
<evidence type="ECO:0000313" key="4">
    <source>
        <dbReference type="EMBL" id="MBA8924412.1"/>
    </source>
</evidence>
<reference evidence="4 5" key="1">
    <citation type="submission" date="2020-08" db="EMBL/GenBank/DDBJ databases">
        <title>Genomic Encyclopedia of Archaeal and Bacterial Type Strains, Phase II (KMG-II): from individual species to whole genera.</title>
        <authorList>
            <person name="Goeker M."/>
        </authorList>
    </citation>
    <scope>NUCLEOTIDE SEQUENCE [LARGE SCALE GENOMIC DNA]</scope>
    <source>
        <strain evidence="4 5">DSM 43850</strain>
    </source>
</reference>
<dbReference type="Proteomes" id="UP000517916">
    <property type="component" value="Unassembled WGS sequence"/>
</dbReference>
<dbReference type="EMBL" id="JACJID010000001">
    <property type="protein sequence ID" value="MBA8924412.1"/>
    <property type="molecule type" value="Genomic_DNA"/>
</dbReference>
<evidence type="ECO:0000313" key="5">
    <source>
        <dbReference type="Proteomes" id="UP000517916"/>
    </source>
</evidence>
<dbReference type="InterPro" id="IPR036388">
    <property type="entry name" value="WH-like_DNA-bd_sf"/>
</dbReference>
<organism evidence="4 5">
    <name type="scientific">Kutzneria viridogrisea</name>
    <dbReference type="NCBI Taxonomy" id="47990"/>
    <lineage>
        <taxon>Bacteria</taxon>
        <taxon>Bacillati</taxon>
        <taxon>Actinomycetota</taxon>
        <taxon>Actinomycetes</taxon>
        <taxon>Pseudonocardiales</taxon>
        <taxon>Pseudonocardiaceae</taxon>
        <taxon>Kutzneria</taxon>
    </lineage>
</organism>
<evidence type="ECO:0000256" key="2">
    <source>
        <dbReference type="ARBA" id="ARBA00023163"/>
    </source>
</evidence>
<dbReference type="RefSeq" id="WP_025357985.1">
    <property type="nucleotide sequence ID" value="NZ_BAAABQ010000021.1"/>
</dbReference>
<gene>
    <name evidence="4" type="ORF">BC739_001609</name>
</gene>
<dbReference type="Gene3D" id="1.10.10.10">
    <property type="entry name" value="Winged helix-like DNA-binding domain superfamily/Winged helix DNA-binding domain"/>
    <property type="match status" value="1"/>
</dbReference>
<accession>A0ABR6BCG9</accession>